<dbReference type="EMBL" id="RBZP01000014">
    <property type="protein sequence ID" value="RKQ31308.1"/>
    <property type="molecule type" value="Genomic_DNA"/>
</dbReference>
<dbReference type="Pfam" id="PF10737">
    <property type="entry name" value="GerPC"/>
    <property type="match status" value="1"/>
</dbReference>
<gene>
    <name evidence="2" type="ORF">D8M06_14645</name>
</gene>
<keyword evidence="3" id="KW-1185">Reference proteome</keyword>
<organism evidence="2 3">
    <name type="scientific">Oceanobacillus halophilus</name>
    <dbReference type="NCBI Taxonomy" id="930130"/>
    <lineage>
        <taxon>Bacteria</taxon>
        <taxon>Bacillati</taxon>
        <taxon>Bacillota</taxon>
        <taxon>Bacilli</taxon>
        <taxon>Bacillales</taxon>
        <taxon>Bacillaceae</taxon>
        <taxon>Oceanobacillus</taxon>
    </lineage>
</organism>
<dbReference type="OrthoDB" id="2991331at2"/>
<feature type="coiled-coil region" evidence="1">
    <location>
        <begin position="10"/>
        <end position="44"/>
    </location>
</feature>
<dbReference type="Proteomes" id="UP000269301">
    <property type="component" value="Unassembled WGS sequence"/>
</dbReference>
<dbReference type="AlphaFoldDB" id="A0A494ZXS8"/>
<accession>A0A494ZXS8</accession>
<evidence type="ECO:0000313" key="3">
    <source>
        <dbReference type="Proteomes" id="UP000269301"/>
    </source>
</evidence>
<dbReference type="InterPro" id="IPR019673">
    <property type="entry name" value="Spore_germination_GerPC"/>
</dbReference>
<keyword evidence="1" id="KW-0175">Coiled coil</keyword>
<reference evidence="2 3" key="1">
    <citation type="journal article" date="2016" name="Int. J. Syst. Evol. Microbiol.">
        <title>Oceanobacillus halophilus sp. nov., a novel moderately halophilic bacterium from a hypersaline lake.</title>
        <authorList>
            <person name="Amoozegar M.A."/>
            <person name="Bagheri M."/>
            <person name="Makhdoumi A."/>
            <person name="Nikou M.M."/>
            <person name="Fazeli S.A.S."/>
            <person name="Schumann P."/>
            <person name="Sproer C."/>
            <person name="Sanchez-Porro C."/>
            <person name="Ventosa A."/>
        </authorList>
    </citation>
    <scope>NUCLEOTIDE SEQUENCE [LARGE SCALE GENOMIC DNA]</scope>
    <source>
        <strain evidence="2 3">DSM 23996</strain>
    </source>
</reference>
<sequence>MYGNDWNQFMYEMQQRIQQQTMRIQELEERVRTLEEAQQNSKSTNIEKIEYKFDQLKIETLSGSLHIGLTPDDLKNMEDLTLGQQTQLNPTNSMSPFDQQLTRELQQWFQSSGPPLIQDLANQYRCSIDESHQSMLLQDVLNQFPERIRFYKDQASSTTNEKELKEYILNHIKEEIYQSLSRYMKNNKGEEKNEHGNS</sequence>
<evidence type="ECO:0000256" key="1">
    <source>
        <dbReference type="SAM" id="Coils"/>
    </source>
</evidence>
<evidence type="ECO:0000313" key="2">
    <source>
        <dbReference type="EMBL" id="RKQ31308.1"/>
    </source>
</evidence>
<name>A0A494ZXS8_9BACI</name>
<proteinExistence type="predicted"/>
<dbReference type="RefSeq" id="WP_121205211.1">
    <property type="nucleotide sequence ID" value="NZ_RBZP01000014.1"/>
</dbReference>
<protein>
    <submittedName>
        <fullName evidence="2">Uncharacterized protein</fullName>
    </submittedName>
</protein>
<comment type="caution">
    <text evidence="2">The sequence shown here is derived from an EMBL/GenBank/DDBJ whole genome shotgun (WGS) entry which is preliminary data.</text>
</comment>